<dbReference type="OrthoDB" id="9802640at2"/>
<accession>A0A4Z1CSL2</accession>
<protein>
    <submittedName>
        <fullName evidence="2">HNH endonuclease</fullName>
    </submittedName>
</protein>
<dbReference type="Pfam" id="PF26348">
    <property type="entry name" value="SRA_ScoMcrA"/>
    <property type="match status" value="1"/>
</dbReference>
<keyword evidence="2" id="KW-0378">Hydrolase</keyword>
<gene>
    <name evidence="2" type="ORF">E4L95_01945</name>
</gene>
<dbReference type="Proteomes" id="UP000297972">
    <property type="component" value="Unassembled WGS sequence"/>
</dbReference>
<proteinExistence type="predicted"/>
<dbReference type="InterPro" id="IPR002711">
    <property type="entry name" value="HNH"/>
</dbReference>
<feature type="domain" description="HNH nuclease" evidence="1">
    <location>
        <begin position="184"/>
        <end position="243"/>
    </location>
</feature>
<dbReference type="GO" id="GO:0008270">
    <property type="term" value="F:zinc ion binding"/>
    <property type="evidence" value="ECO:0007669"/>
    <property type="project" value="InterPro"/>
</dbReference>
<sequence>MTWGFSEGATYNRRNDIHQRFQGQQQGGIITPANRQFPIVIITGEEGGAHGYADRLRSDGVFEYFGEGQVGDMRMMKGNAAIKDHAADGRDLLLFRKMRDGLRFLGQFVVEAYHTEQAPDREGQQRDAIVFELRPIDAVQSAEEDTIIPPGAELGDLRQRALEAAQAVPSTGVVISTVFERSRSVCRYVFARAQGVCEHCQSDAPFSRVNGTPYLEAHHIRRLTDGGPDDPRSMIALCPNCHRRAHSSADRSEVNRAMQAEVDRIEAAIL</sequence>
<keyword evidence="2" id="KW-0255">Endonuclease</keyword>
<dbReference type="GO" id="GO:0004519">
    <property type="term" value="F:endonuclease activity"/>
    <property type="evidence" value="ECO:0007669"/>
    <property type="project" value="UniProtKB-KW"/>
</dbReference>
<keyword evidence="2" id="KW-0540">Nuclease</keyword>
<reference evidence="2 3" key="1">
    <citation type="submission" date="2019-03" db="EMBL/GenBank/DDBJ databases">
        <authorList>
            <person name="Li J."/>
        </authorList>
    </citation>
    <scope>NUCLEOTIDE SEQUENCE [LARGE SCALE GENOMIC DNA]</scope>
    <source>
        <strain evidence="2 3">3058</strain>
    </source>
</reference>
<comment type="caution">
    <text evidence="2">The sequence shown here is derived from an EMBL/GenBank/DDBJ whole genome shotgun (WGS) entry which is preliminary data.</text>
</comment>
<dbReference type="SMART" id="SM00507">
    <property type="entry name" value="HNHc"/>
    <property type="match status" value="1"/>
</dbReference>
<evidence type="ECO:0000313" key="3">
    <source>
        <dbReference type="Proteomes" id="UP000297972"/>
    </source>
</evidence>
<dbReference type="EMBL" id="SRPG01000009">
    <property type="protein sequence ID" value="TGN68273.1"/>
    <property type="molecule type" value="Genomic_DNA"/>
</dbReference>
<organism evidence="2 3">
    <name type="scientific">Paracoccus liaowanqingii</name>
    <dbReference type="NCBI Taxonomy" id="2560053"/>
    <lineage>
        <taxon>Bacteria</taxon>
        <taxon>Pseudomonadati</taxon>
        <taxon>Pseudomonadota</taxon>
        <taxon>Alphaproteobacteria</taxon>
        <taxon>Rhodobacterales</taxon>
        <taxon>Paracoccaceae</taxon>
        <taxon>Paracoccus</taxon>
    </lineage>
</organism>
<evidence type="ECO:0000259" key="1">
    <source>
        <dbReference type="SMART" id="SM00507"/>
    </source>
</evidence>
<dbReference type="InterPro" id="IPR058712">
    <property type="entry name" value="SRA_ScoMcrA"/>
</dbReference>
<dbReference type="GO" id="GO:0003676">
    <property type="term" value="F:nucleic acid binding"/>
    <property type="evidence" value="ECO:0007669"/>
    <property type="project" value="InterPro"/>
</dbReference>
<name>A0A4Z1CSL2_9RHOB</name>
<dbReference type="InterPro" id="IPR003615">
    <property type="entry name" value="HNH_nuc"/>
</dbReference>
<dbReference type="Pfam" id="PF01844">
    <property type="entry name" value="HNH"/>
    <property type="match status" value="1"/>
</dbReference>
<keyword evidence="3" id="KW-1185">Reference proteome</keyword>
<evidence type="ECO:0000313" key="2">
    <source>
        <dbReference type="EMBL" id="TGN68273.1"/>
    </source>
</evidence>
<dbReference type="AlphaFoldDB" id="A0A4Z1CSL2"/>
<dbReference type="CDD" id="cd00085">
    <property type="entry name" value="HNHc"/>
    <property type="match status" value="1"/>
</dbReference>
<dbReference type="RefSeq" id="WP_135816149.1">
    <property type="nucleotide sequence ID" value="NZ_SRPG01000009.1"/>
</dbReference>
<dbReference type="Gene3D" id="1.10.30.50">
    <property type="match status" value="1"/>
</dbReference>